<organism evidence="15 16">
    <name type="scientific">Marinihelvus fidelis</name>
    <dbReference type="NCBI Taxonomy" id="2613842"/>
    <lineage>
        <taxon>Bacteria</taxon>
        <taxon>Pseudomonadati</taxon>
        <taxon>Pseudomonadota</taxon>
        <taxon>Gammaproteobacteria</taxon>
        <taxon>Chromatiales</taxon>
        <taxon>Wenzhouxiangellaceae</taxon>
        <taxon>Marinihelvus</taxon>
    </lineage>
</organism>
<dbReference type="NCBIfam" id="NF008692">
    <property type="entry name" value="PRK11713.1-5"/>
    <property type="match status" value="1"/>
</dbReference>
<evidence type="ECO:0000256" key="9">
    <source>
        <dbReference type="ARBA" id="ARBA00022691"/>
    </source>
</evidence>
<dbReference type="InterPro" id="IPR015947">
    <property type="entry name" value="PUA-like_sf"/>
</dbReference>
<evidence type="ECO:0000259" key="13">
    <source>
        <dbReference type="Pfam" id="PF04452"/>
    </source>
</evidence>
<feature type="domain" description="Ribosomal RNA small subunit methyltransferase E PUA-like" evidence="14">
    <location>
        <begin position="21"/>
        <end position="64"/>
    </location>
</feature>
<evidence type="ECO:0000256" key="10">
    <source>
        <dbReference type="ARBA" id="ARBA00025699"/>
    </source>
</evidence>
<evidence type="ECO:0000256" key="4">
    <source>
        <dbReference type="ARBA" id="ARBA00013673"/>
    </source>
</evidence>
<dbReference type="EMBL" id="VYXP01000006">
    <property type="protein sequence ID" value="KAA9130965.1"/>
    <property type="molecule type" value="Genomic_DNA"/>
</dbReference>
<dbReference type="NCBIfam" id="TIGR00046">
    <property type="entry name" value="RsmE family RNA methyltransferase"/>
    <property type="match status" value="1"/>
</dbReference>
<evidence type="ECO:0000256" key="8">
    <source>
        <dbReference type="ARBA" id="ARBA00022679"/>
    </source>
</evidence>
<evidence type="ECO:0000256" key="3">
    <source>
        <dbReference type="ARBA" id="ARBA00012328"/>
    </source>
</evidence>
<keyword evidence="7 12" id="KW-0489">Methyltransferase</keyword>
<evidence type="ECO:0000256" key="11">
    <source>
        <dbReference type="ARBA" id="ARBA00047944"/>
    </source>
</evidence>
<protein>
    <recommendedName>
        <fullName evidence="4 12">Ribosomal RNA small subunit methyltransferase E</fullName>
        <ecNumber evidence="3 12">2.1.1.193</ecNumber>
    </recommendedName>
</protein>
<dbReference type="EC" id="2.1.1.193" evidence="3 12"/>
<feature type="domain" description="Ribosomal RNA small subunit methyltransferase E methyltransferase" evidence="13">
    <location>
        <begin position="75"/>
        <end position="236"/>
    </location>
</feature>
<dbReference type="InterPro" id="IPR029026">
    <property type="entry name" value="tRNA_m1G_MTases_N"/>
</dbReference>
<dbReference type="Pfam" id="PF20260">
    <property type="entry name" value="PUA_4"/>
    <property type="match status" value="1"/>
</dbReference>
<sequence length="244" mass="26463">MRISRLYTDERLEPGRPITLEAKTGHYLMRVLKLRAGDPLVLFNGDGADYAAELLSNRRDRVEVAVSARLPALRPSPLAVTLVQAVGKGDRMDFSLQKATELGVAAVRPLFTERTGVRLEAERLEKRAEHWRRVMISACEQCGRADIPELLAAAGLDEWLPEPPRGRRLCLAPGAEQPLVTLPGAGHGFELVIGPEGGFSDLETQQMTRSGVDMVALGPRVLRTETAGPVAIAVLQALFGDLGA</sequence>
<dbReference type="CDD" id="cd18084">
    <property type="entry name" value="RsmE-like"/>
    <property type="match status" value="1"/>
</dbReference>
<keyword evidence="6 12" id="KW-0698">rRNA processing</keyword>
<comment type="function">
    <text evidence="10 12">Specifically methylates the N3 position of the uracil ring of uridine 1498 (m3U1498) in 16S rRNA. Acts on the fully assembled 30S ribosomal subunit.</text>
</comment>
<dbReference type="Gene3D" id="3.40.1280.10">
    <property type="match status" value="1"/>
</dbReference>
<dbReference type="GO" id="GO:0070042">
    <property type="term" value="F:rRNA (uridine-N3-)-methyltransferase activity"/>
    <property type="evidence" value="ECO:0007669"/>
    <property type="project" value="TreeGrafter"/>
</dbReference>
<proteinExistence type="inferred from homology"/>
<dbReference type="InterPro" id="IPR046887">
    <property type="entry name" value="RsmE_PUA-like"/>
</dbReference>
<dbReference type="Proteomes" id="UP000325372">
    <property type="component" value="Unassembled WGS sequence"/>
</dbReference>
<dbReference type="PANTHER" id="PTHR30027">
    <property type="entry name" value="RIBOSOMAL RNA SMALL SUBUNIT METHYLTRANSFERASE E"/>
    <property type="match status" value="1"/>
</dbReference>
<dbReference type="SUPFAM" id="SSF75217">
    <property type="entry name" value="alpha/beta knot"/>
    <property type="match status" value="1"/>
</dbReference>
<dbReference type="Gene3D" id="2.40.240.20">
    <property type="entry name" value="Hypothetical PUA domain-like, domain 1"/>
    <property type="match status" value="1"/>
</dbReference>
<evidence type="ECO:0000259" key="14">
    <source>
        <dbReference type="Pfam" id="PF20260"/>
    </source>
</evidence>
<dbReference type="PANTHER" id="PTHR30027:SF3">
    <property type="entry name" value="16S RRNA (URACIL(1498)-N(3))-METHYLTRANSFERASE"/>
    <property type="match status" value="1"/>
</dbReference>
<evidence type="ECO:0000256" key="5">
    <source>
        <dbReference type="ARBA" id="ARBA00022490"/>
    </source>
</evidence>
<keyword evidence="16" id="KW-1185">Reference proteome</keyword>
<comment type="similarity">
    <text evidence="2 12">Belongs to the RNA methyltransferase RsmE family.</text>
</comment>
<name>A0A5N0T7E4_9GAMM</name>
<dbReference type="SUPFAM" id="SSF88697">
    <property type="entry name" value="PUA domain-like"/>
    <property type="match status" value="1"/>
</dbReference>
<evidence type="ECO:0000256" key="6">
    <source>
        <dbReference type="ARBA" id="ARBA00022552"/>
    </source>
</evidence>
<dbReference type="InterPro" id="IPR029028">
    <property type="entry name" value="Alpha/beta_knot_MTases"/>
</dbReference>
<reference evidence="15 16" key="1">
    <citation type="submission" date="2019-09" db="EMBL/GenBank/DDBJ databases">
        <title>Wenzhouxiangella sp. Genome sequencing and assembly.</title>
        <authorList>
            <person name="Zhang R."/>
        </authorList>
    </citation>
    <scope>NUCLEOTIDE SEQUENCE [LARGE SCALE GENOMIC DNA]</scope>
    <source>
        <strain evidence="15 16">W260</strain>
    </source>
</reference>
<dbReference type="InterPro" id="IPR046886">
    <property type="entry name" value="RsmE_MTase_dom"/>
</dbReference>
<dbReference type="GO" id="GO:0005737">
    <property type="term" value="C:cytoplasm"/>
    <property type="evidence" value="ECO:0007669"/>
    <property type="project" value="UniProtKB-SubCell"/>
</dbReference>
<gene>
    <name evidence="15" type="ORF">F3N42_11480</name>
</gene>
<evidence type="ECO:0000256" key="2">
    <source>
        <dbReference type="ARBA" id="ARBA00005528"/>
    </source>
</evidence>
<evidence type="ECO:0000256" key="7">
    <source>
        <dbReference type="ARBA" id="ARBA00022603"/>
    </source>
</evidence>
<comment type="caution">
    <text evidence="15">The sequence shown here is derived from an EMBL/GenBank/DDBJ whole genome shotgun (WGS) entry which is preliminary data.</text>
</comment>
<dbReference type="RefSeq" id="WP_150864603.1">
    <property type="nucleotide sequence ID" value="NZ_VYXP01000006.1"/>
</dbReference>
<evidence type="ECO:0000256" key="1">
    <source>
        <dbReference type="ARBA" id="ARBA00004496"/>
    </source>
</evidence>
<keyword evidence="5 12" id="KW-0963">Cytoplasm</keyword>
<dbReference type="AlphaFoldDB" id="A0A5N0T7E4"/>
<keyword evidence="9 12" id="KW-0949">S-adenosyl-L-methionine</keyword>
<dbReference type="PIRSF" id="PIRSF015601">
    <property type="entry name" value="MTase_slr0722"/>
    <property type="match status" value="1"/>
</dbReference>
<accession>A0A5N0T7E4</accession>
<dbReference type="GO" id="GO:0070475">
    <property type="term" value="P:rRNA base methylation"/>
    <property type="evidence" value="ECO:0007669"/>
    <property type="project" value="TreeGrafter"/>
</dbReference>
<dbReference type="InterPro" id="IPR006700">
    <property type="entry name" value="RsmE"/>
</dbReference>
<comment type="catalytic activity">
    <reaction evidence="11 12">
        <text>uridine(1498) in 16S rRNA + S-adenosyl-L-methionine = N(3)-methyluridine(1498) in 16S rRNA + S-adenosyl-L-homocysteine + H(+)</text>
        <dbReference type="Rhea" id="RHEA:42920"/>
        <dbReference type="Rhea" id="RHEA-COMP:10283"/>
        <dbReference type="Rhea" id="RHEA-COMP:10284"/>
        <dbReference type="ChEBI" id="CHEBI:15378"/>
        <dbReference type="ChEBI" id="CHEBI:57856"/>
        <dbReference type="ChEBI" id="CHEBI:59789"/>
        <dbReference type="ChEBI" id="CHEBI:65315"/>
        <dbReference type="ChEBI" id="CHEBI:74502"/>
        <dbReference type="EC" id="2.1.1.193"/>
    </reaction>
</comment>
<keyword evidence="8 12" id="KW-0808">Transferase</keyword>
<evidence type="ECO:0000313" key="15">
    <source>
        <dbReference type="EMBL" id="KAA9130965.1"/>
    </source>
</evidence>
<evidence type="ECO:0000256" key="12">
    <source>
        <dbReference type="PIRNR" id="PIRNR015601"/>
    </source>
</evidence>
<dbReference type="Pfam" id="PF04452">
    <property type="entry name" value="Methyltrans_RNA"/>
    <property type="match status" value="1"/>
</dbReference>
<comment type="subcellular location">
    <subcellularLocation>
        <location evidence="1 12">Cytoplasm</location>
    </subcellularLocation>
</comment>
<evidence type="ECO:0000313" key="16">
    <source>
        <dbReference type="Proteomes" id="UP000325372"/>
    </source>
</evidence>